<dbReference type="Proteomes" id="UP000657385">
    <property type="component" value="Unassembled WGS sequence"/>
</dbReference>
<dbReference type="RefSeq" id="WP_196193740.1">
    <property type="nucleotide sequence ID" value="NZ_JADPRT010000004.1"/>
</dbReference>
<evidence type="ECO:0000259" key="2">
    <source>
        <dbReference type="Pfam" id="PF09851"/>
    </source>
</evidence>
<gene>
    <name evidence="3" type="ORF">I2501_11015</name>
</gene>
<evidence type="ECO:0000256" key="1">
    <source>
        <dbReference type="SAM" id="MobiDB-lite"/>
    </source>
</evidence>
<dbReference type="AlphaFoldDB" id="A0A931B1H3"/>
<keyword evidence="4" id="KW-1185">Reference proteome</keyword>
<comment type="caution">
    <text evidence="3">The sequence shown here is derived from an EMBL/GenBank/DDBJ whole genome shotgun (WGS) entry which is preliminary data.</text>
</comment>
<reference evidence="3" key="1">
    <citation type="submission" date="2020-11" db="EMBL/GenBank/DDBJ databases">
        <title>Isolation and identification of active actinomycetes.</title>
        <authorList>
            <person name="Yu B."/>
        </authorList>
    </citation>
    <scope>NUCLEOTIDE SEQUENCE</scope>
    <source>
        <strain evidence="3">NEAU-YB345</strain>
    </source>
</reference>
<dbReference type="EMBL" id="JADPRT010000004">
    <property type="protein sequence ID" value="MBF9068561.1"/>
    <property type="molecule type" value="Genomic_DNA"/>
</dbReference>
<feature type="domain" description="SHOCT" evidence="2">
    <location>
        <begin position="64"/>
        <end position="91"/>
    </location>
</feature>
<feature type="compositionally biased region" description="Pro residues" evidence="1">
    <location>
        <begin position="40"/>
        <end position="50"/>
    </location>
</feature>
<organism evidence="3 4">
    <name type="scientific">Streptacidiphilus fuscans</name>
    <dbReference type="NCBI Taxonomy" id="2789292"/>
    <lineage>
        <taxon>Bacteria</taxon>
        <taxon>Bacillati</taxon>
        <taxon>Actinomycetota</taxon>
        <taxon>Actinomycetes</taxon>
        <taxon>Kitasatosporales</taxon>
        <taxon>Streptomycetaceae</taxon>
        <taxon>Streptacidiphilus</taxon>
    </lineage>
</organism>
<dbReference type="Pfam" id="PF09851">
    <property type="entry name" value="SHOCT"/>
    <property type="match status" value="1"/>
</dbReference>
<dbReference type="InterPro" id="IPR018649">
    <property type="entry name" value="SHOCT"/>
</dbReference>
<evidence type="ECO:0000313" key="4">
    <source>
        <dbReference type="Proteomes" id="UP000657385"/>
    </source>
</evidence>
<protein>
    <submittedName>
        <fullName evidence="3">SHOCT domain-containing protein</fullName>
    </submittedName>
</protein>
<sequence>MPGLLRGVARTAVVAGTATAVSNRVSRRQAGRWAEQEAPAPAPAPAPVAPAPAAAAPTMDDKISQLQRLGQLRDQGVLTEAEFAAQKQNILGG</sequence>
<proteinExistence type="predicted"/>
<evidence type="ECO:0000313" key="3">
    <source>
        <dbReference type="EMBL" id="MBF9068561.1"/>
    </source>
</evidence>
<feature type="region of interest" description="Disordered" evidence="1">
    <location>
        <begin position="21"/>
        <end position="58"/>
    </location>
</feature>
<accession>A0A931B1H3</accession>
<name>A0A931B1H3_9ACTN</name>